<feature type="transmembrane region" description="Helical" evidence="1">
    <location>
        <begin position="40"/>
        <end position="59"/>
    </location>
</feature>
<organism evidence="2 4">
    <name type="scientific">Medicago truncatula</name>
    <name type="common">Barrel medic</name>
    <name type="synonym">Medicago tribuloides</name>
    <dbReference type="NCBI Taxonomy" id="3880"/>
    <lineage>
        <taxon>Eukaryota</taxon>
        <taxon>Viridiplantae</taxon>
        <taxon>Streptophyta</taxon>
        <taxon>Embryophyta</taxon>
        <taxon>Tracheophyta</taxon>
        <taxon>Spermatophyta</taxon>
        <taxon>Magnoliopsida</taxon>
        <taxon>eudicotyledons</taxon>
        <taxon>Gunneridae</taxon>
        <taxon>Pentapetalae</taxon>
        <taxon>rosids</taxon>
        <taxon>fabids</taxon>
        <taxon>Fabales</taxon>
        <taxon>Fabaceae</taxon>
        <taxon>Papilionoideae</taxon>
        <taxon>50 kb inversion clade</taxon>
        <taxon>NPAAA clade</taxon>
        <taxon>Hologalegina</taxon>
        <taxon>IRL clade</taxon>
        <taxon>Trifolieae</taxon>
        <taxon>Medicago</taxon>
    </lineage>
</organism>
<sequence length="61" mass="7310">MWQVTTILKLKKKEKRDTCLGSQREQICRFKNSMLEQQHLFQLLFPLISCMLLLSIMIIKI</sequence>
<evidence type="ECO:0000256" key="1">
    <source>
        <dbReference type="SAM" id="Phobius"/>
    </source>
</evidence>
<dbReference type="EMBL" id="CM001217">
    <property type="protein sequence ID" value="KEH41641.1"/>
    <property type="molecule type" value="Genomic_DNA"/>
</dbReference>
<dbReference type="HOGENOM" id="CLU_2926026_0_0_1"/>
<keyword evidence="1 2" id="KW-0812">Transmembrane</keyword>
<dbReference type="AlphaFoldDB" id="A0A072VJ50"/>
<name>A0A072VJ50_MEDTR</name>
<reference evidence="2 4" key="2">
    <citation type="journal article" date="2014" name="BMC Genomics">
        <title>An improved genome release (version Mt4.0) for the model legume Medicago truncatula.</title>
        <authorList>
            <person name="Tang H."/>
            <person name="Krishnakumar V."/>
            <person name="Bidwell S."/>
            <person name="Rosen B."/>
            <person name="Chan A."/>
            <person name="Zhou S."/>
            <person name="Gentzbittel L."/>
            <person name="Childs K.L."/>
            <person name="Yandell M."/>
            <person name="Gundlach H."/>
            <person name="Mayer K.F."/>
            <person name="Schwartz D.C."/>
            <person name="Town C.D."/>
        </authorList>
    </citation>
    <scope>GENOME REANNOTATION</scope>
    <source>
        <strain evidence="2">A17</strain>
        <strain evidence="3 4">cv. Jemalong A17</strain>
    </source>
</reference>
<reference evidence="2 4" key="1">
    <citation type="journal article" date="2011" name="Nature">
        <title>The Medicago genome provides insight into the evolution of rhizobial symbioses.</title>
        <authorList>
            <person name="Young N.D."/>
            <person name="Debelle F."/>
            <person name="Oldroyd G.E."/>
            <person name="Geurts R."/>
            <person name="Cannon S.B."/>
            <person name="Udvardi M.K."/>
            <person name="Benedito V.A."/>
            <person name="Mayer K.F."/>
            <person name="Gouzy J."/>
            <person name="Schoof H."/>
            <person name="Van de Peer Y."/>
            <person name="Proost S."/>
            <person name="Cook D.R."/>
            <person name="Meyers B.C."/>
            <person name="Spannagl M."/>
            <person name="Cheung F."/>
            <person name="De Mita S."/>
            <person name="Krishnakumar V."/>
            <person name="Gundlach H."/>
            <person name="Zhou S."/>
            <person name="Mudge J."/>
            <person name="Bharti A.K."/>
            <person name="Murray J.D."/>
            <person name="Naoumkina M.A."/>
            <person name="Rosen B."/>
            <person name="Silverstein K.A."/>
            <person name="Tang H."/>
            <person name="Rombauts S."/>
            <person name="Zhao P.X."/>
            <person name="Zhou P."/>
            <person name="Barbe V."/>
            <person name="Bardou P."/>
            <person name="Bechner M."/>
            <person name="Bellec A."/>
            <person name="Berger A."/>
            <person name="Berges H."/>
            <person name="Bidwell S."/>
            <person name="Bisseling T."/>
            <person name="Choisne N."/>
            <person name="Couloux A."/>
            <person name="Denny R."/>
            <person name="Deshpande S."/>
            <person name="Dai X."/>
            <person name="Doyle J.J."/>
            <person name="Dudez A.M."/>
            <person name="Farmer A.D."/>
            <person name="Fouteau S."/>
            <person name="Franken C."/>
            <person name="Gibelin C."/>
            <person name="Gish J."/>
            <person name="Goldstein S."/>
            <person name="Gonzalez A.J."/>
            <person name="Green P.J."/>
            <person name="Hallab A."/>
            <person name="Hartog M."/>
            <person name="Hua A."/>
            <person name="Humphray S.J."/>
            <person name="Jeong D.H."/>
            <person name="Jing Y."/>
            <person name="Jocker A."/>
            <person name="Kenton S.M."/>
            <person name="Kim D.J."/>
            <person name="Klee K."/>
            <person name="Lai H."/>
            <person name="Lang C."/>
            <person name="Lin S."/>
            <person name="Macmil S.L."/>
            <person name="Magdelenat G."/>
            <person name="Matthews L."/>
            <person name="McCorrison J."/>
            <person name="Monaghan E.L."/>
            <person name="Mun J.H."/>
            <person name="Najar F.Z."/>
            <person name="Nicholson C."/>
            <person name="Noirot C."/>
            <person name="O'Bleness M."/>
            <person name="Paule C.R."/>
            <person name="Poulain J."/>
            <person name="Prion F."/>
            <person name="Qin B."/>
            <person name="Qu C."/>
            <person name="Retzel E.F."/>
            <person name="Riddle C."/>
            <person name="Sallet E."/>
            <person name="Samain S."/>
            <person name="Samson N."/>
            <person name="Sanders I."/>
            <person name="Saurat O."/>
            <person name="Scarpelli C."/>
            <person name="Schiex T."/>
            <person name="Segurens B."/>
            <person name="Severin A.J."/>
            <person name="Sherrier D.J."/>
            <person name="Shi R."/>
            <person name="Sims S."/>
            <person name="Singer S.R."/>
            <person name="Sinharoy S."/>
            <person name="Sterck L."/>
            <person name="Viollet A."/>
            <person name="Wang B.B."/>
            <person name="Wang K."/>
            <person name="Wang M."/>
            <person name="Wang X."/>
            <person name="Warfsmann J."/>
            <person name="Weissenbach J."/>
            <person name="White D.D."/>
            <person name="White J.D."/>
            <person name="Wiley G.B."/>
            <person name="Wincker P."/>
            <person name="Xing Y."/>
            <person name="Yang L."/>
            <person name="Yao Z."/>
            <person name="Ying F."/>
            <person name="Zhai J."/>
            <person name="Zhou L."/>
            <person name="Zuber A."/>
            <person name="Denarie J."/>
            <person name="Dixon R.A."/>
            <person name="May G.D."/>
            <person name="Schwartz D.C."/>
            <person name="Rogers J."/>
            <person name="Quetier F."/>
            <person name="Town C.D."/>
            <person name="Roe B.A."/>
        </authorList>
    </citation>
    <scope>NUCLEOTIDE SEQUENCE [LARGE SCALE GENOMIC DNA]</scope>
    <source>
        <strain evidence="2">A17</strain>
        <strain evidence="3 4">cv. Jemalong A17</strain>
    </source>
</reference>
<accession>A0A072VJ50</accession>
<evidence type="ECO:0000313" key="3">
    <source>
        <dbReference type="EnsemblPlants" id="KEH41641"/>
    </source>
</evidence>
<keyword evidence="1" id="KW-1133">Transmembrane helix</keyword>
<dbReference type="Proteomes" id="UP000002051">
    <property type="component" value="Unassembled WGS sequence"/>
</dbReference>
<keyword evidence="4" id="KW-1185">Reference proteome</keyword>
<gene>
    <name evidence="2" type="ordered locus">MTR_1g053190</name>
</gene>
<protein>
    <submittedName>
        <fullName evidence="2">Transmembrane protein, putative</fullName>
    </submittedName>
</protein>
<dbReference type="EnsemblPlants" id="KEH41641">
    <property type="protein sequence ID" value="KEH41641"/>
    <property type="gene ID" value="MTR_1g053190"/>
</dbReference>
<keyword evidence="1" id="KW-0472">Membrane</keyword>
<evidence type="ECO:0000313" key="4">
    <source>
        <dbReference type="Proteomes" id="UP000002051"/>
    </source>
</evidence>
<evidence type="ECO:0000313" key="2">
    <source>
        <dbReference type="EMBL" id="KEH41641.1"/>
    </source>
</evidence>
<reference evidence="3" key="3">
    <citation type="submission" date="2015-04" db="UniProtKB">
        <authorList>
            <consortium name="EnsemblPlants"/>
        </authorList>
    </citation>
    <scope>IDENTIFICATION</scope>
    <source>
        <strain evidence="3">cv. Jemalong A17</strain>
    </source>
</reference>
<proteinExistence type="predicted"/>